<proteinExistence type="predicted"/>
<reference evidence="1 2" key="1">
    <citation type="submission" date="2024-12" db="EMBL/GenBank/DDBJ databases">
        <authorList>
            <person name="Lee Y."/>
        </authorList>
    </citation>
    <scope>NUCLEOTIDE SEQUENCE [LARGE SCALE GENOMIC DNA]</scope>
    <source>
        <strain evidence="1 2">03SUJ4</strain>
    </source>
</reference>
<name>A0ABW9KNR7_9BACT</name>
<accession>A0ABW9KNR7</accession>
<dbReference type="Proteomes" id="UP001634747">
    <property type="component" value="Unassembled WGS sequence"/>
</dbReference>
<evidence type="ECO:0000313" key="2">
    <source>
        <dbReference type="Proteomes" id="UP001634747"/>
    </source>
</evidence>
<sequence>MFHVLAGSAGAMHNTPEQIARDRNVLRERASGSNFGSQPRLERPVLHGNVDRVHPPTNFHFPYWVSRPTPYQACDENGREHFCGGVLQADQVVWLQQPLHEAKASRRVMAFTPSAGLIRLESRRLAGIRRPV</sequence>
<protein>
    <submittedName>
        <fullName evidence="1">Uncharacterized protein</fullName>
    </submittedName>
</protein>
<comment type="caution">
    <text evidence="1">The sequence shown here is derived from an EMBL/GenBank/DDBJ whole genome shotgun (WGS) entry which is preliminary data.</text>
</comment>
<organism evidence="1 2">
    <name type="scientific">Terriglobus aquaticus</name>
    <dbReference type="NCBI Taxonomy" id="940139"/>
    <lineage>
        <taxon>Bacteria</taxon>
        <taxon>Pseudomonadati</taxon>
        <taxon>Acidobacteriota</taxon>
        <taxon>Terriglobia</taxon>
        <taxon>Terriglobales</taxon>
        <taxon>Acidobacteriaceae</taxon>
        <taxon>Terriglobus</taxon>
    </lineage>
</organism>
<keyword evidence="2" id="KW-1185">Reference proteome</keyword>
<gene>
    <name evidence="1" type="ORF">ACK2TP_15740</name>
</gene>
<dbReference type="RefSeq" id="WP_263414608.1">
    <property type="nucleotide sequence ID" value="NZ_BAABBH010000001.1"/>
</dbReference>
<evidence type="ECO:0000313" key="1">
    <source>
        <dbReference type="EMBL" id="MFN2977222.1"/>
    </source>
</evidence>
<dbReference type="EMBL" id="JBJYXY010000001">
    <property type="protein sequence ID" value="MFN2977222.1"/>
    <property type="molecule type" value="Genomic_DNA"/>
</dbReference>